<keyword evidence="3" id="KW-1185">Reference proteome</keyword>
<feature type="domain" description="N-acetyltransferase" evidence="1">
    <location>
        <begin position="19"/>
        <end position="195"/>
    </location>
</feature>
<evidence type="ECO:0000259" key="1">
    <source>
        <dbReference type="PROSITE" id="PS51186"/>
    </source>
</evidence>
<dbReference type="Gene3D" id="3.40.630.30">
    <property type="match status" value="1"/>
</dbReference>
<dbReference type="AlphaFoldDB" id="A0A7L4YKT1"/>
<proteinExistence type="predicted"/>
<accession>A0A7L4YKT1</accession>
<name>A0A7L4YKT1_9ACTN</name>
<dbReference type="RefSeq" id="WP_159542356.1">
    <property type="nucleotide sequence ID" value="NZ_CP047156.1"/>
</dbReference>
<dbReference type="InterPro" id="IPR016181">
    <property type="entry name" value="Acyl_CoA_acyltransferase"/>
</dbReference>
<dbReference type="Pfam" id="PF00583">
    <property type="entry name" value="Acetyltransf_1"/>
    <property type="match status" value="1"/>
</dbReference>
<dbReference type="InterPro" id="IPR000182">
    <property type="entry name" value="GNAT_dom"/>
</dbReference>
<organism evidence="2 3">
    <name type="scientific">Epidermidibacterium keratini</name>
    <dbReference type="NCBI Taxonomy" id="1891644"/>
    <lineage>
        <taxon>Bacteria</taxon>
        <taxon>Bacillati</taxon>
        <taxon>Actinomycetota</taxon>
        <taxon>Actinomycetes</taxon>
        <taxon>Sporichthyales</taxon>
        <taxon>Sporichthyaceae</taxon>
        <taxon>Epidermidibacterium</taxon>
    </lineage>
</organism>
<dbReference type="KEGG" id="eke:EK0264_01865"/>
<gene>
    <name evidence="2" type="ORF">EK0264_01865</name>
</gene>
<sequence>MSVRSFLRPDRARRPDGQITVGAIDAVRLDALREEATGIWASAMGYPSSLIATRASLIRQHLREPDLRAVTAHESDGTLVGFAYGYRSQPGQWWHDEVHGLAERAGNGVLLDWLADCHELCELHVRPHQQGRGIGRRLAEEFLATIPARRVILSTPDSPTAAVSLYEALGMQLLAPGFVFSTDARPFAIYGIELTAR</sequence>
<keyword evidence="2" id="KW-0808">Transferase</keyword>
<protein>
    <submittedName>
        <fullName evidence="2">GNAT family N-acetyltransferase</fullName>
    </submittedName>
</protein>
<dbReference type="InParanoid" id="A0A7L4YKT1"/>
<evidence type="ECO:0000313" key="3">
    <source>
        <dbReference type="Proteomes" id="UP000463857"/>
    </source>
</evidence>
<dbReference type="CDD" id="cd04301">
    <property type="entry name" value="NAT_SF"/>
    <property type="match status" value="1"/>
</dbReference>
<dbReference type="SUPFAM" id="SSF55729">
    <property type="entry name" value="Acyl-CoA N-acyltransferases (Nat)"/>
    <property type="match status" value="1"/>
</dbReference>
<dbReference type="Proteomes" id="UP000463857">
    <property type="component" value="Chromosome"/>
</dbReference>
<evidence type="ECO:0000313" key="2">
    <source>
        <dbReference type="EMBL" id="QHB99156.1"/>
    </source>
</evidence>
<dbReference type="OrthoDB" id="3692150at2"/>
<reference evidence="2 3" key="1">
    <citation type="journal article" date="2018" name="Int. J. Syst. Evol. Microbiol.">
        <title>Epidermidibacterium keratini gen. nov., sp. nov., a member of the family Sporichthyaceae, isolated from keratin epidermis.</title>
        <authorList>
            <person name="Lee D.G."/>
            <person name="Trujillo M.E."/>
            <person name="Kang S."/>
            <person name="Nam J.J."/>
            <person name="Kim Y.J."/>
        </authorList>
    </citation>
    <scope>NUCLEOTIDE SEQUENCE [LARGE SCALE GENOMIC DNA]</scope>
    <source>
        <strain evidence="2 3">EPI-7</strain>
    </source>
</reference>
<dbReference type="EMBL" id="CP047156">
    <property type="protein sequence ID" value="QHB99156.1"/>
    <property type="molecule type" value="Genomic_DNA"/>
</dbReference>
<dbReference type="GO" id="GO:0016747">
    <property type="term" value="F:acyltransferase activity, transferring groups other than amino-acyl groups"/>
    <property type="evidence" value="ECO:0007669"/>
    <property type="project" value="InterPro"/>
</dbReference>
<dbReference type="PROSITE" id="PS51186">
    <property type="entry name" value="GNAT"/>
    <property type="match status" value="1"/>
</dbReference>